<reference evidence="1" key="1">
    <citation type="submission" date="2020-05" db="UniProtKB">
        <authorList>
            <consortium name="EnsemblMetazoa"/>
        </authorList>
    </citation>
    <scope>IDENTIFICATION</scope>
    <source>
        <strain evidence="1">Yale</strain>
    </source>
</reference>
<dbReference type="PANTHER" id="PTHR14248">
    <property type="entry name" value="CYCLIN Y, ISOFORM A"/>
    <property type="match status" value="1"/>
</dbReference>
<dbReference type="Gene3D" id="1.10.472.10">
    <property type="entry name" value="Cyclin-like"/>
    <property type="match status" value="1"/>
</dbReference>
<organism evidence="1 2">
    <name type="scientific">Glossina morsitans morsitans</name>
    <name type="common">Savannah tsetse fly</name>
    <dbReference type="NCBI Taxonomy" id="37546"/>
    <lineage>
        <taxon>Eukaryota</taxon>
        <taxon>Metazoa</taxon>
        <taxon>Ecdysozoa</taxon>
        <taxon>Arthropoda</taxon>
        <taxon>Hexapoda</taxon>
        <taxon>Insecta</taxon>
        <taxon>Pterygota</taxon>
        <taxon>Neoptera</taxon>
        <taxon>Endopterygota</taxon>
        <taxon>Diptera</taxon>
        <taxon>Brachycera</taxon>
        <taxon>Muscomorpha</taxon>
        <taxon>Hippoboscoidea</taxon>
        <taxon>Glossinidae</taxon>
        <taxon>Glossina</taxon>
    </lineage>
</organism>
<keyword evidence="2" id="KW-1185">Reference proteome</keyword>
<dbReference type="STRING" id="37546.A0A1B0FE89"/>
<sequence length="128" mass="15247">MKGPFYWLPRYGMTKPFGMLTTARFLKDITVEDMNEFFKLMFPLLITYIENEGAILLASKVWDDQAVWNVDYCQILKDITVEDMNELERQFLELLQFNINVPFSVFAKYYFDLRTLVESHKNINNIKP</sequence>
<accession>A0A1B0FE89</accession>
<protein>
    <submittedName>
        <fullName evidence="1">Uncharacterized protein</fullName>
    </submittedName>
</protein>
<evidence type="ECO:0000313" key="2">
    <source>
        <dbReference type="Proteomes" id="UP000092444"/>
    </source>
</evidence>
<evidence type="ECO:0000313" key="1">
    <source>
        <dbReference type="EnsemblMetazoa" id="GMOY001919-PA"/>
    </source>
</evidence>
<dbReference type="InterPro" id="IPR036915">
    <property type="entry name" value="Cyclin-like_sf"/>
</dbReference>
<dbReference type="EnsemblMetazoa" id="GMOY001919-RA">
    <property type="protein sequence ID" value="GMOY001919-PA"/>
    <property type="gene ID" value="GMOY001919"/>
</dbReference>
<dbReference type="VEuPathDB" id="VectorBase:GMOY001919"/>
<dbReference type="EMBL" id="CCAG010022053">
    <property type="status" value="NOT_ANNOTATED_CDS"/>
    <property type="molecule type" value="Genomic_DNA"/>
</dbReference>
<dbReference type="AlphaFoldDB" id="A0A1B0FE89"/>
<dbReference type="Proteomes" id="UP000092444">
    <property type="component" value="Unassembled WGS sequence"/>
</dbReference>
<dbReference type="EMBL" id="CCAG010022054">
    <property type="status" value="NOT_ANNOTATED_CDS"/>
    <property type="molecule type" value="Genomic_DNA"/>
</dbReference>
<dbReference type="PhylomeDB" id="A0A1B0FE89"/>
<proteinExistence type="predicted"/>
<dbReference type="SUPFAM" id="SSF47954">
    <property type="entry name" value="Cyclin-like"/>
    <property type="match status" value="1"/>
</dbReference>
<name>A0A1B0FE89_GLOMM</name>